<dbReference type="Proteomes" id="UP000041254">
    <property type="component" value="Unassembled WGS sequence"/>
</dbReference>
<gene>
    <name evidence="8" type="ORF">Vbra_7630</name>
</gene>
<protein>
    <recommendedName>
        <fullName evidence="7">dAMP1 SANT/Myb-like domain-containing protein</fullName>
    </recommendedName>
</protein>
<dbReference type="InParanoid" id="A0A0G4EI39"/>
<evidence type="ECO:0000256" key="6">
    <source>
        <dbReference type="SAM" id="MobiDB-lite"/>
    </source>
</evidence>
<proteinExistence type="predicted"/>
<dbReference type="Pfam" id="PF16282">
    <property type="entry name" value="SANT_DAMP1_like"/>
    <property type="match status" value="1"/>
</dbReference>
<evidence type="ECO:0000313" key="9">
    <source>
        <dbReference type="Proteomes" id="UP000041254"/>
    </source>
</evidence>
<dbReference type="OMA" id="ELRFIVI"/>
<dbReference type="GO" id="GO:0003714">
    <property type="term" value="F:transcription corepressor activity"/>
    <property type="evidence" value="ECO:0007669"/>
    <property type="project" value="TreeGrafter"/>
</dbReference>
<keyword evidence="9" id="KW-1185">Reference proteome</keyword>
<dbReference type="AlphaFoldDB" id="A0A0G4EI39"/>
<evidence type="ECO:0000313" key="8">
    <source>
        <dbReference type="EMBL" id="CEL96650.1"/>
    </source>
</evidence>
<keyword evidence="5" id="KW-0539">Nucleus</keyword>
<evidence type="ECO:0000256" key="1">
    <source>
        <dbReference type="ARBA" id="ARBA00004123"/>
    </source>
</evidence>
<name>A0A0G4EI39_VITBC</name>
<dbReference type="GO" id="GO:0000812">
    <property type="term" value="C:Swr1 complex"/>
    <property type="evidence" value="ECO:0007669"/>
    <property type="project" value="TreeGrafter"/>
</dbReference>
<organism evidence="8 9">
    <name type="scientific">Vitrella brassicaformis (strain CCMP3155)</name>
    <dbReference type="NCBI Taxonomy" id="1169540"/>
    <lineage>
        <taxon>Eukaryota</taxon>
        <taxon>Sar</taxon>
        <taxon>Alveolata</taxon>
        <taxon>Colpodellida</taxon>
        <taxon>Vitrellaceae</taxon>
        <taxon>Vitrella</taxon>
    </lineage>
</organism>
<dbReference type="GO" id="GO:0035267">
    <property type="term" value="C:NuA4 histone acetyltransferase complex"/>
    <property type="evidence" value="ECO:0007669"/>
    <property type="project" value="InterPro"/>
</dbReference>
<evidence type="ECO:0000259" key="7">
    <source>
        <dbReference type="Pfam" id="PF16282"/>
    </source>
</evidence>
<keyword evidence="3" id="KW-0805">Transcription regulation</keyword>
<keyword evidence="2" id="KW-0156">Chromatin regulator</keyword>
<dbReference type="GO" id="GO:0006281">
    <property type="term" value="P:DNA repair"/>
    <property type="evidence" value="ECO:0007669"/>
    <property type="project" value="InterPro"/>
</dbReference>
<keyword evidence="4" id="KW-0804">Transcription</keyword>
<evidence type="ECO:0000256" key="5">
    <source>
        <dbReference type="ARBA" id="ARBA00023242"/>
    </source>
</evidence>
<dbReference type="PhylomeDB" id="A0A0G4EI39"/>
<dbReference type="FunCoup" id="A0A0G4EI39">
    <property type="interactions" value="14"/>
</dbReference>
<dbReference type="PANTHER" id="PTHR12855">
    <property type="entry name" value="DNA METHYLTRANSFERASE 1-ASSOCIATED PROTEIN 1 FAMILY MEMBER"/>
    <property type="match status" value="1"/>
</dbReference>
<evidence type="ECO:0000256" key="2">
    <source>
        <dbReference type="ARBA" id="ARBA00022853"/>
    </source>
</evidence>
<comment type="subcellular location">
    <subcellularLocation>
        <location evidence="1">Nucleus</location>
    </subcellularLocation>
</comment>
<dbReference type="PANTHER" id="PTHR12855:SF10">
    <property type="entry name" value="DNA METHYLTRANSFERASE 1-ASSOCIATED PROTEIN 1"/>
    <property type="match status" value="1"/>
</dbReference>
<feature type="region of interest" description="Disordered" evidence="6">
    <location>
        <begin position="418"/>
        <end position="496"/>
    </location>
</feature>
<dbReference type="InterPro" id="IPR027109">
    <property type="entry name" value="Swc4/Dmap1"/>
</dbReference>
<sequence>MSGGTVRDILGVRQNFKKLVPGGDAGGGKREAKNKRPEGMKREVYQLCGDGLPSLAQTVTSPHKDKSRLKHAVSAWTLAPFRNANRDDGLELCHWRKKDSPGEDSYSKKRAPLKVYTYTEQQWKDHIEKLDKNWTKAETDYLMHLCVLYELRFIVIADRFLSQAEVTPERLPVRKKTIEDIKKRYYSIARKLVEVEYDGRRDQLHRLPPAERAAAEKKLDAELRNHPIIKCRYDPSHDWERRMLLGKRFKADDKVKSDEKNLVDQIKALEKQIKTEENRQKQSQAADQKKKRKQQPEEEEDDTQIQVGPLPPWKRPGVYSASQALQAVQLPPKQENKVQTVLDDIGFKDFGVTKSSVALPRMATQQTVQAFSALRADAATMLNLARHLDQRKKEREMTVAQLQQMEAAVQQQQHMGAMGGAQGAPGVYPSGIPMAAGGPPPNVKKEKHKAKKERNEPPSVPSMGSAPGAIKTEKQHKSQKRKHGEGHGGAHKKKKV</sequence>
<dbReference type="InterPro" id="IPR032563">
    <property type="entry name" value="DAMP1_SANT-like"/>
</dbReference>
<dbReference type="STRING" id="1169540.A0A0G4EI39"/>
<feature type="compositionally biased region" description="Basic residues" evidence="6">
    <location>
        <begin position="477"/>
        <end position="496"/>
    </location>
</feature>
<dbReference type="GO" id="GO:0000122">
    <property type="term" value="P:negative regulation of transcription by RNA polymerase II"/>
    <property type="evidence" value="ECO:0007669"/>
    <property type="project" value="TreeGrafter"/>
</dbReference>
<reference evidence="8 9" key="1">
    <citation type="submission" date="2014-11" db="EMBL/GenBank/DDBJ databases">
        <authorList>
            <person name="Zhu J."/>
            <person name="Qi W."/>
            <person name="Song R."/>
        </authorList>
    </citation>
    <scope>NUCLEOTIDE SEQUENCE [LARGE SCALE GENOMIC DNA]</scope>
</reference>
<evidence type="ECO:0000256" key="4">
    <source>
        <dbReference type="ARBA" id="ARBA00023163"/>
    </source>
</evidence>
<dbReference type="EMBL" id="CDMY01000243">
    <property type="protein sequence ID" value="CEL96650.1"/>
    <property type="molecule type" value="Genomic_DNA"/>
</dbReference>
<dbReference type="GO" id="GO:0006338">
    <property type="term" value="P:chromatin remodeling"/>
    <property type="evidence" value="ECO:0007669"/>
    <property type="project" value="InterPro"/>
</dbReference>
<dbReference type="OrthoDB" id="19740at2759"/>
<dbReference type="Gene3D" id="1.10.10.60">
    <property type="entry name" value="Homeodomain-like"/>
    <property type="match status" value="1"/>
</dbReference>
<feature type="domain" description="DAMP1 SANT/Myb-like" evidence="7">
    <location>
        <begin position="106"/>
        <end position="193"/>
    </location>
</feature>
<dbReference type="VEuPathDB" id="CryptoDB:Vbra_7630"/>
<accession>A0A0G4EI39</accession>
<feature type="region of interest" description="Disordered" evidence="6">
    <location>
        <begin position="274"/>
        <end position="316"/>
    </location>
</feature>
<evidence type="ECO:0000256" key="3">
    <source>
        <dbReference type="ARBA" id="ARBA00023015"/>
    </source>
</evidence>